<organism evidence="2 3">
    <name type="scientific">Iphiclides podalirius</name>
    <name type="common">scarce swallowtail</name>
    <dbReference type="NCBI Taxonomy" id="110791"/>
    <lineage>
        <taxon>Eukaryota</taxon>
        <taxon>Metazoa</taxon>
        <taxon>Ecdysozoa</taxon>
        <taxon>Arthropoda</taxon>
        <taxon>Hexapoda</taxon>
        <taxon>Insecta</taxon>
        <taxon>Pterygota</taxon>
        <taxon>Neoptera</taxon>
        <taxon>Endopterygota</taxon>
        <taxon>Lepidoptera</taxon>
        <taxon>Glossata</taxon>
        <taxon>Ditrysia</taxon>
        <taxon>Papilionoidea</taxon>
        <taxon>Papilionidae</taxon>
        <taxon>Papilioninae</taxon>
        <taxon>Iphiclides</taxon>
    </lineage>
</organism>
<gene>
    <name evidence="2" type="ORF">IPOD504_LOCUS16382</name>
</gene>
<name>A0ABN8J6D0_9NEOP</name>
<dbReference type="Proteomes" id="UP000837857">
    <property type="component" value="Chromosome 8"/>
</dbReference>
<protein>
    <submittedName>
        <fullName evidence="2">Uncharacterized protein</fullName>
    </submittedName>
</protein>
<evidence type="ECO:0000313" key="2">
    <source>
        <dbReference type="EMBL" id="CAH2074970.1"/>
    </source>
</evidence>
<feature type="non-terminal residue" evidence="2">
    <location>
        <position position="1"/>
    </location>
</feature>
<accession>A0ABN8J6D0</accession>
<feature type="compositionally biased region" description="Basic and acidic residues" evidence="1">
    <location>
        <begin position="50"/>
        <end position="63"/>
    </location>
</feature>
<feature type="region of interest" description="Disordered" evidence="1">
    <location>
        <begin position="31"/>
        <end position="76"/>
    </location>
</feature>
<feature type="compositionally biased region" description="Basic and acidic residues" evidence="1">
    <location>
        <begin position="31"/>
        <end position="40"/>
    </location>
</feature>
<dbReference type="EMBL" id="OW152820">
    <property type="protein sequence ID" value="CAH2074970.1"/>
    <property type="molecule type" value="Genomic_DNA"/>
</dbReference>
<sequence length="250" mass="27524">MPSRKWSLTGNFPVRSVDAIKYTGPNKHAFGRDTVPRGHDCLATNSGDSPELRRECFPNERRRPPQSSGNRRRGNYDRFLPETRYVGLGAVQKRSGRSIRAHVASAARRPASNMSPRALVALVAIACVCQAAALPVRRTLNFNMFVLKPKEGAPERTVLTTDGVSRFGPIIEYLVQRVQGLMSVRKPPDQLGSFQPLPEVANAAENEVDAVQESRMPGIVVRPSLTKPGTYEVEIDVVVDDAQPLGLKKD</sequence>
<keyword evidence="3" id="KW-1185">Reference proteome</keyword>
<evidence type="ECO:0000313" key="3">
    <source>
        <dbReference type="Proteomes" id="UP000837857"/>
    </source>
</evidence>
<reference evidence="2" key="1">
    <citation type="submission" date="2022-03" db="EMBL/GenBank/DDBJ databases">
        <authorList>
            <person name="Martin H S."/>
        </authorList>
    </citation>
    <scope>NUCLEOTIDE SEQUENCE</scope>
</reference>
<proteinExistence type="predicted"/>
<evidence type="ECO:0000256" key="1">
    <source>
        <dbReference type="SAM" id="MobiDB-lite"/>
    </source>
</evidence>